<protein>
    <submittedName>
        <fullName evidence="1">ComF family protein</fullName>
    </submittedName>
</protein>
<evidence type="ECO:0000313" key="1">
    <source>
        <dbReference type="EMBL" id="MBW4464279.1"/>
    </source>
</evidence>
<reference evidence="1" key="2">
    <citation type="journal article" date="2022" name="Microbiol. Resour. Announc.">
        <title>Metagenome Sequencing to Explore Phylogenomics of Terrestrial Cyanobacteria.</title>
        <authorList>
            <person name="Ward R.D."/>
            <person name="Stajich J.E."/>
            <person name="Johansen J.R."/>
            <person name="Huntemann M."/>
            <person name="Clum A."/>
            <person name="Foster B."/>
            <person name="Foster B."/>
            <person name="Roux S."/>
            <person name="Palaniappan K."/>
            <person name="Varghese N."/>
            <person name="Mukherjee S."/>
            <person name="Reddy T.B.K."/>
            <person name="Daum C."/>
            <person name="Copeland A."/>
            <person name="Chen I.A."/>
            <person name="Ivanova N.N."/>
            <person name="Kyrpides N.C."/>
            <person name="Shapiro N."/>
            <person name="Eloe-Fadrosh E.A."/>
            <person name="Pietrasiak N."/>
        </authorList>
    </citation>
    <scope>NUCLEOTIDE SEQUENCE</scope>
    <source>
        <strain evidence="1">GSE-TBD4-15B</strain>
    </source>
</reference>
<name>A0A951U353_9CYAN</name>
<organism evidence="1 2">
    <name type="scientific">Pegethrix bostrychoides GSE-TBD4-15B</name>
    <dbReference type="NCBI Taxonomy" id="2839662"/>
    <lineage>
        <taxon>Bacteria</taxon>
        <taxon>Bacillati</taxon>
        <taxon>Cyanobacteriota</taxon>
        <taxon>Cyanophyceae</taxon>
        <taxon>Oculatellales</taxon>
        <taxon>Oculatellaceae</taxon>
        <taxon>Pegethrix</taxon>
    </lineage>
</organism>
<proteinExistence type="predicted"/>
<accession>A0A951U353</accession>
<dbReference type="InterPro" id="IPR051910">
    <property type="entry name" value="ComF/GntX_DNA_util-trans"/>
</dbReference>
<dbReference type="SUPFAM" id="SSF53271">
    <property type="entry name" value="PRTase-like"/>
    <property type="match status" value="1"/>
</dbReference>
<gene>
    <name evidence="1" type="ORF">KME07_02410</name>
</gene>
<sequence length="242" mass="26494">MKLWLHQLAELTQICLESVCPLCGRSAAAVLCPNCQQQLQRARLPAPDQLWQPPLPIFAWGQYGGSLKRALTLLKYDGQIQLAKPLGQALAQAWLASSRSVQPTRRLAVVPIPMHLEKQRQRGFNQAELIARAFCQQTGLPLVQGLSRQRQTTPQFGLSATERSENLAEAFALGAGLSHRSTQRPAVLLLDDIYTTGATALAAAQTLRRHQISVCGILAVAKAGDDSEPRLEPKLEPKLKKA</sequence>
<reference evidence="1" key="1">
    <citation type="submission" date="2021-05" db="EMBL/GenBank/DDBJ databases">
        <authorList>
            <person name="Pietrasiak N."/>
            <person name="Ward R."/>
            <person name="Stajich J.E."/>
            <person name="Kurbessoian T."/>
        </authorList>
    </citation>
    <scope>NUCLEOTIDE SEQUENCE</scope>
    <source>
        <strain evidence="1">GSE-TBD4-15B</strain>
    </source>
</reference>
<dbReference type="InterPro" id="IPR029057">
    <property type="entry name" value="PRTase-like"/>
</dbReference>
<evidence type="ECO:0000313" key="2">
    <source>
        <dbReference type="Proteomes" id="UP000707356"/>
    </source>
</evidence>
<dbReference type="EMBL" id="JAHHHV010000010">
    <property type="protein sequence ID" value="MBW4464279.1"/>
    <property type="molecule type" value="Genomic_DNA"/>
</dbReference>
<dbReference type="PANTHER" id="PTHR47505">
    <property type="entry name" value="DNA UTILIZATION PROTEIN YHGH"/>
    <property type="match status" value="1"/>
</dbReference>
<dbReference type="AlphaFoldDB" id="A0A951U353"/>
<comment type="caution">
    <text evidence="1">The sequence shown here is derived from an EMBL/GenBank/DDBJ whole genome shotgun (WGS) entry which is preliminary data.</text>
</comment>
<dbReference type="PANTHER" id="PTHR47505:SF1">
    <property type="entry name" value="DNA UTILIZATION PROTEIN YHGH"/>
    <property type="match status" value="1"/>
</dbReference>
<dbReference type="Gene3D" id="3.40.50.2020">
    <property type="match status" value="1"/>
</dbReference>
<dbReference type="Proteomes" id="UP000707356">
    <property type="component" value="Unassembled WGS sequence"/>
</dbReference>